<dbReference type="PANTHER" id="PTHR10653">
    <property type="entry name" value="F-ACTIN-CAPPING PROTEIN SUBUNIT ALPHA"/>
    <property type="match status" value="1"/>
</dbReference>
<dbReference type="EMBL" id="BGPR01288457">
    <property type="protein sequence ID" value="GBN40555.1"/>
    <property type="molecule type" value="Genomic_DNA"/>
</dbReference>
<dbReference type="GO" id="GO:0051015">
    <property type="term" value="F:actin filament binding"/>
    <property type="evidence" value="ECO:0007669"/>
    <property type="project" value="TreeGrafter"/>
</dbReference>
<dbReference type="GO" id="GO:0008290">
    <property type="term" value="C:F-actin capping protein complex"/>
    <property type="evidence" value="ECO:0007669"/>
    <property type="project" value="UniProtKB-UniRule"/>
</dbReference>
<dbReference type="GO" id="GO:0030036">
    <property type="term" value="P:actin cytoskeleton organization"/>
    <property type="evidence" value="ECO:0007669"/>
    <property type="project" value="TreeGrafter"/>
</dbReference>
<proteinExistence type="inferred from homology"/>
<keyword evidence="1 3" id="KW-0117">Actin capping</keyword>
<dbReference type="GO" id="GO:0051016">
    <property type="term" value="P:barbed-end actin filament capping"/>
    <property type="evidence" value="ECO:0007669"/>
    <property type="project" value="UniProtKB-UniRule"/>
</dbReference>
<dbReference type="Pfam" id="PF01267">
    <property type="entry name" value="F-actin_cap_A"/>
    <property type="match status" value="1"/>
</dbReference>
<evidence type="ECO:0000256" key="2">
    <source>
        <dbReference type="ARBA" id="ARBA00023203"/>
    </source>
</evidence>
<dbReference type="OrthoDB" id="340550at2759"/>
<reference evidence="4 5" key="1">
    <citation type="journal article" date="2019" name="Sci. Rep.">
        <title>Orb-weaving spider Araneus ventricosus genome elucidates the spidroin gene catalogue.</title>
        <authorList>
            <person name="Kono N."/>
            <person name="Nakamura H."/>
            <person name="Ohtoshi R."/>
            <person name="Moran D.A.P."/>
            <person name="Shinohara A."/>
            <person name="Yoshida Y."/>
            <person name="Fujiwara M."/>
            <person name="Mori M."/>
            <person name="Tomita M."/>
            <person name="Arakawa K."/>
        </authorList>
    </citation>
    <scope>NUCLEOTIDE SEQUENCE [LARGE SCALE GENOMIC DNA]</scope>
</reference>
<gene>
    <name evidence="4" type="primary">cpa_1</name>
    <name evidence="4" type="ORF">AVEN_272831_1</name>
</gene>
<evidence type="ECO:0000313" key="4">
    <source>
        <dbReference type="EMBL" id="GBN40555.1"/>
    </source>
</evidence>
<keyword evidence="5" id="KW-1185">Reference proteome</keyword>
<dbReference type="GO" id="GO:0030863">
    <property type="term" value="C:cortical cytoskeleton"/>
    <property type="evidence" value="ECO:0007669"/>
    <property type="project" value="TreeGrafter"/>
</dbReference>
<dbReference type="InterPro" id="IPR037282">
    <property type="entry name" value="CapZ_alpha/beta"/>
</dbReference>
<dbReference type="InterPro" id="IPR042489">
    <property type="entry name" value="CapZ_alpha_1"/>
</dbReference>
<comment type="caution">
    <text evidence="4">The sequence shown here is derived from an EMBL/GenBank/DDBJ whole genome shotgun (WGS) entry which is preliminary data.</text>
</comment>
<keyword evidence="2 3" id="KW-0009">Actin-binding</keyword>
<dbReference type="InterPro" id="IPR002189">
    <property type="entry name" value="CapZ_alpha"/>
</dbReference>
<comment type="subunit">
    <text evidence="3">Heterodimer of an alpha and a beta subunit.</text>
</comment>
<dbReference type="PANTHER" id="PTHR10653:SF0">
    <property type="entry name" value="F-ACTIN-CAPPING PROTEIN SUBUNIT ALPHA"/>
    <property type="match status" value="1"/>
</dbReference>
<protein>
    <recommendedName>
        <fullName evidence="3">F-actin-capping protein subunit alpha</fullName>
    </recommendedName>
</protein>
<evidence type="ECO:0000256" key="1">
    <source>
        <dbReference type="ARBA" id="ARBA00022467"/>
    </source>
</evidence>
<dbReference type="Gene3D" id="3.30.1140.60">
    <property type="entry name" value="F-actin capping protein, alpha subunit"/>
    <property type="match status" value="1"/>
</dbReference>
<dbReference type="Proteomes" id="UP000499080">
    <property type="component" value="Unassembled WGS sequence"/>
</dbReference>
<dbReference type="Gene3D" id="3.90.1150.210">
    <property type="entry name" value="F-actin capping protein, beta subunit"/>
    <property type="match status" value="1"/>
</dbReference>
<name>A0A4Y2NM01_ARAVE</name>
<accession>A0A4Y2NM01</accession>
<dbReference type="InterPro" id="IPR042276">
    <property type="entry name" value="CapZ_alpha/beta_2"/>
</dbReference>
<dbReference type="AlphaFoldDB" id="A0A4Y2NM01"/>
<feature type="non-terminal residue" evidence="4">
    <location>
        <position position="211"/>
    </location>
</feature>
<comment type="function">
    <text evidence="3">F-actin-capping proteins bind in a Ca(2+)-independent manner to the fast growing ends of actin filaments (barbed end) thereby blocking the exchange of subunits at these ends. Unlike other capping proteins (such as gelsolin and severin), these proteins do not sever actin filaments.</text>
</comment>
<dbReference type="SUPFAM" id="SSF90096">
    <property type="entry name" value="Subunits of heterodimeric actin filament capping protein Capz"/>
    <property type="match status" value="1"/>
</dbReference>
<evidence type="ECO:0000313" key="5">
    <source>
        <dbReference type="Proteomes" id="UP000499080"/>
    </source>
</evidence>
<sequence>MTLNLKNHLTDQEKIRIASNFILQSQPKEINEVLNDLRILISDDSILKQVFSNVFSQYNKYQLTPVKTEYFKLNALITDYNDLGSGRFYDPRIQKSFKYDHLRNEVTDFEPWEPNPTTEIHRKALEEAATRYLHDHYKQGTCCVFSHHEDGRITLTVCIESHHFQPKDFWNGKWRSIWSIVFKPTSNVADIEGIIKVQVHYFEDDGNVHLV</sequence>
<comment type="similarity">
    <text evidence="3">Belongs to the F-actin-capping protein alpha subunit family.</text>
</comment>
<evidence type="ECO:0000256" key="3">
    <source>
        <dbReference type="RuleBase" id="RU365077"/>
    </source>
</evidence>
<organism evidence="4 5">
    <name type="scientific">Araneus ventricosus</name>
    <name type="common">Orbweaver spider</name>
    <name type="synonym">Epeira ventricosa</name>
    <dbReference type="NCBI Taxonomy" id="182803"/>
    <lineage>
        <taxon>Eukaryota</taxon>
        <taxon>Metazoa</taxon>
        <taxon>Ecdysozoa</taxon>
        <taxon>Arthropoda</taxon>
        <taxon>Chelicerata</taxon>
        <taxon>Arachnida</taxon>
        <taxon>Araneae</taxon>
        <taxon>Araneomorphae</taxon>
        <taxon>Entelegynae</taxon>
        <taxon>Araneoidea</taxon>
        <taxon>Araneidae</taxon>
        <taxon>Araneus</taxon>
    </lineage>
</organism>